<dbReference type="Proteomes" id="UP001275315">
    <property type="component" value="Unassembled WGS sequence"/>
</dbReference>
<keyword evidence="2" id="KW-1185">Reference proteome</keyword>
<organism evidence="1 2">
    <name type="scientific">Paracerasibacillus soli</name>
    <dbReference type="NCBI Taxonomy" id="480284"/>
    <lineage>
        <taxon>Bacteria</taxon>
        <taxon>Bacillati</taxon>
        <taxon>Bacillota</taxon>
        <taxon>Bacilli</taxon>
        <taxon>Bacillales</taxon>
        <taxon>Bacillaceae</taxon>
        <taxon>Paracerasibacillus</taxon>
    </lineage>
</organism>
<comment type="caution">
    <text evidence="1">The sequence shown here is derived from an EMBL/GenBank/DDBJ whole genome shotgun (WGS) entry which is preliminary data.</text>
</comment>
<name>A0ABU5CU37_9BACI</name>
<dbReference type="EMBL" id="JAWDIQ010000003">
    <property type="protein sequence ID" value="MDY0409869.1"/>
    <property type="molecule type" value="Genomic_DNA"/>
</dbReference>
<protein>
    <submittedName>
        <fullName evidence="1">Uncharacterized protein</fullName>
    </submittedName>
</protein>
<accession>A0ABU5CU37</accession>
<dbReference type="RefSeq" id="WP_320380726.1">
    <property type="nucleotide sequence ID" value="NZ_JAWDIQ010000003.1"/>
</dbReference>
<evidence type="ECO:0000313" key="2">
    <source>
        <dbReference type="Proteomes" id="UP001275315"/>
    </source>
</evidence>
<gene>
    <name evidence="1" type="ORF">RWD45_16415</name>
</gene>
<sequence>MARFEVYHNELRLNRKGQILNAHLCLVHCSEGSSALEVDSVLHTSELAYYYTTLKHEQRKKSFLLGRLAAKMQLDIKRILICQIYKFPRGFLCNRLLRRMK</sequence>
<proteinExistence type="predicted"/>
<reference evidence="1 2" key="1">
    <citation type="submission" date="2023-10" db="EMBL/GenBank/DDBJ databases">
        <title>Virgibacillus soli CC-YMP-6 genome.</title>
        <authorList>
            <person name="Miliotis G."/>
            <person name="Sengupta P."/>
            <person name="Hameed A."/>
            <person name="Chuvochina M."/>
            <person name="Mcdonagh F."/>
            <person name="Simpson A.C."/>
            <person name="Singh N.K."/>
            <person name="Rekha P.D."/>
            <person name="Raman K."/>
            <person name="Hugenholtz P."/>
            <person name="Venkateswaran K."/>
        </authorList>
    </citation>
    <scope>NUCLEOTIDE SEQUENCE [LARGE SCALE GENOMIC DNA]</scope>
    <source>
        <strain evidence="1 2">CC-YMP-6</strain>
    </source>
</reference>
<evidence type="ECO:0000313" key="1">
    <source>
        <dbReference type="EMBL" id="MDY0409869.1"/>
    </source>
</evidence>